<dbReference type="PROSITE" id="PS50081">
    <property type="entry name" value="ZF_DAG_PE_2"/>
    <property type="match status" value="1"/>
</dbReference>
<evidence type="ECO:0000256" key="6">
    <source>
        <dbReference type="ARBA" id="ARBA00023136"/>
    </source>
</evidence>
<dbReference type="Proteomes" id="UP000078561">
    <property type="component" value="Unassembled WGS sequence"/>
</dbReference>
<evidence type="ECO:0000259" key="9">
    <source>
        <dbReference type="PROSITE" id="PS51379"/>
    </source>
</evidence>
<dbReference type="OrthoDB" id="74314at2759"/>
<dbReference type="OMA" id="SRCGPMF"/>
<evidence type="ECO:0000256" key="5">
    <source>
        <dbReference type="ARBA" id="ARBA00022989"/>
    </source>
</evidence>
<evidence type="ECO:0000256" key="1">
    <source>
        <dbReference type="ARBA" id="ARBA00004141"/>
    </source>
</evidence>
<comment type="subcellular location">
    <subcellularLocation>
        <location evidence="1">Membrane</location>
        <topology evidence="1">Multi-pass membrane protein</topology>
    </subcellularLocation>
</comment>
<accession>A0A163JFU4</accession>
<dbReference type="InParanoid" id="A0A163JFU4"/>
<keyword evidence="2 7" id="KW-0812">Transmembrane</keyword>
<sequence length="521" mass="58550">MASHSFKEATFGRLTYCDQCDGLLWGLVRQGVKCEGCGYSCHQACQSSAPKCNQQTSNTYPTTLSSKLHKKLQTARRQEPAVTNDAPIQPPLQSIQELVTADYLEQCVVSAAIQSMDNTLPVNDYLATLPPLHPQSTAKNFSRFVSRCGPIFGFRDKVILLLSWDQPLDTFVALVAYCIVCFYPKLLLFIPQLTLLHILIGGYYKRFGDNQRHATGEEHTVTSTDNAVTRTLPGDVDASPSTATTTTANMSATATAAAAASGPTRRSAFAFSLATALFPMFDESSPEYGRNLQNMQNMMGETSDLYDLVQSTGHYFDWSDEETSLWLLQGVLLSMVGVSAAVYFIPFHLICLGGGVAMFMLNTRFAKYLVKELGPMLTQLNHKVVPWVIQQNALVKAVIQQQDHFQEISLYENQRWSTELDAFTSHLLTNERGTWSDYQGRPYIVKSAPPPLKQYHWIEDDWELDTVGSWKEETLGIELLMKPDKEGWVYFDDTWSRPALGFQNGVTTTRRRRWTRKCQCN</sequence>
<protein>
    <recommendedName>
        <fullName evidence="12">Phorbol-ester/DAG-type domain-containing protein</fullName>
    </recommendedName>
</protein>
<evidence type="ECO:0000259" key="8">
    <source>
        <dbReference type="PROSITE" id="PS50081"/>
    </source>
</evidence>
<evidence type="ECO:0000256" key="2">
    <source>
        <dbReference type="ARBA" id="ARBA00022692"/>
    </source>
</evidence>
<feature type="domain" description="4Fe-4S ferredoxin-type" evidence="9">
    <location>
        <begin position="25"/>
        <end position="55"/>
    </location>
</feature>
<keyword evidence="5 7" id="KW-1133">Transmembrane helix</keyword>
<dbReference type="PROSITE" id="PS00479">
    <property type="entry name" value="ZF_DAG_PE_1"/>
    <property type="match status" value="1"/>
</dbReference>
<dbReference type="Gene3D" id="3.30.60.20">
    <property type="match status" value="1"/>
</dbReference>
<dbReference type="GO" id="GO:0007031">
    <property type="term" value="P:peroxisome organization"/>
    <property type="evidence" value="ECO:0007669"/>
    <property type="project" value="UniProtKB-ARBA"/>
</dbReference>
<feature type="domain" description="Phorbol-ester/DAG-type" evidence="8">
    <location>
        <begin position="3"/>
        <end position="52"/>
    </location>
</feature>
<dbReference type="STRING" id="4829.A0A163JFU4"/>
<reference evidence="10" key="1">
    <citation type="submission" date="2016-04" db="EMBL/GenBank/DDBJ databases">
        <authorList>
            <person name="Evans L.H."/>
            <person name="Alamgir A."/>
            <person name="Owens N."/>
            <person name="Weber N.D."/>
            <person name="Virtaneva K."/>
            <person name="Barbian K."/>
            <person name="Babar A."/>
            <person name="Rosenke K."/>
        </authorList>
    </citation>
    <scope>NUCLEOTIDE SEQUENCE [LARGE SCALE GENOMIC DNA]</scope>
    <source>
        <strain evidence="10">CBS 101.48</strain>
    </source>
</reference>
<evidence type="ECO:0000313" key="11">
    <source>
        <dbReference type="Proteomes" id="UP000078561"/>
    </source>
</evidence>
<dbReference type="InterPro" id="IPR046349">
    <property type="entry name" value="C1-like_sf"/>
</dbReference>
<evidence type="ECO:0000256" key="7">
    <source>
        <dbReference type="SAM" id="Phobius"/>
    </source>
</evidence>
<name>A0A163JFU4_ABSGL</name>
<evidence type="ECO:0000256" key="4">
    <source>
        <dbReference type="ARBA" id="ARBA00022833"/>
    </source>
</evidence>
<dbReference type="PANTHER" id="PTHR28304">
    <property type="entry name" value="PEROXISOMAL MEMBRANE PROTEIN PEX29"/>
    <property type="match status" value="1"/>
</dbReference>
<dbReference type="InterPro" id="IPR017896">
    <property type="entry name" value="4Fe4S_Fe-S-bd"/>
</dbReference>
<dbReference type="Pfam" id="PF06398">
    <property type="entry name" value="Pex24p"/>
    <property type="match status" value="1"/>
</dbReference>
<dbReference type="AlphaFoldDB" id="A0A163JFU4"/>
<organism evidence="10">
    <name type="scientific">Absidia glauca</name>
    <name type="common">Pin mould</name>
    <dbReference type="NCBI Taxonomy" id="4829"/>
    <lineage>
        <taxon>Eukaryota</taxon>
        <taxon>Fungi</taxon>
        <taxon>Fungi incertae sedis</taxon>
        <taxon>Mucoromycota</taxon>
        <taxon>Mucoromycotina</taxon>
        <taxon>Mucoromycetes</taxon>
        <taxon>Mucorales</taxon>
        <taxon>Cunninghamellaceae</taxon>
        <taxon>Absidia</taxon>
    </lineage>
</organism>
<keyword evidence="4" id="KW-0862">Zinc</keyword>
<dbReference type="InterPro" id="IPR002219">
    <property type="entry name" value="PKC_DAG/PE"/>
</dbReference>
<keyword evidence="3" id="KW-0479">Metal-binding</keyword>
<dbReference type="GO" id="GO:0005778">
    <property type="term" value="C:peroxisomal membrane"/>
    <property type="evidence" value="ECO:0007669"/>
    <property type="project" value="TreeGrafter"/>
</dbReference>
<dbReference type="SMART" id="SM00109">
    <property type="entry name" value="C1"/>
    <property type="match status" value="1"/>
</dbReference>
<feature type="transmembrane region" description="Helical" evidence="7">
    <location>
        <begin position="340"/>
        <end position="361"/>
    </location>
</feature>
<evidence type="ECO:0000313" key="10">
    <source>
        <dbReference type="EMBL" id="SAL99082.1"/>
    </source>
</evidence>
<gene>
    <name evidence="10" type="primary">ABSGL_04663.1 scaffold 5760</name>
</gene>
<dbReference type="InterPro" id="IPR010482">
    <property type="entry name" value="TECPR1-like_DysF"/>
</dbReference>
<dbReference type="EMBL" id="LT552478">
    <property type="protein sequence ID" value="SAL99082.1"/>
    <property type="molecule type" value="Genomic_DNA"/>
</dbReference>
<dbReference type="PANTHER" id="PTHR28304:SF2">
    <property type="entry name" value="PEROXISOMAL MEMBRANE PROTEIN PEX29"/>
    <property type="match status" value="1"/>
</dbReference>
<evidence type="ECO:0008006" key="12">
    <source>
        <dbReference type="Google" id="ProtNLM"/>
    </source>
</evidence>
<dbReference type="Pfam" id="PF00130">
    <property type="entry name" value="C1_1"/>
    <property type="match status" value="1"/>
</dbReference>
<proteinExistence type="predicted"/>
<keyword evidence="6 7" id="KW-0472">Membrane</keyword>
<dbReference type="PROSITE" id="PS51379">
    <property type="entry name" value="4FE4S_FER_2"/>
    <property type="match status" value="1"/>
</dbReference>
<evidence type="ECO:0000256" key="3">
    <source>
        <dbReference type="ARBA" id="ARBA00022723"/>
    </source>
</evidence>
<dbReference type="GO" id="GO:0046872">
    <property type="term" value="F:metal ion binding"/>
    <property type="evidence" value="ECO:0007669"/>
    <property type="project" value="UniProtKB-KW"/>
</dbReference>
<dbReference type="SUPFAM" id="SSF57889">
    <property type="entry name" value="Cysteine-rich domain"/>
    <property type="match status" value="1"/>
</dbReference>
<keyword evidence="11" id="KW-1185">Reference proteome</keyword>
<dbReference type="InterPro" id="IPR052816">
    <property type="entry name" value="Peroxisomal_Membrane_PEX28-32"/>
</dbReference>